<dbReference type="SUPFAM" id="SSF47598">
    <property type="entry name" value="Ribbon-helix-helix"/>
    <property type="match status" value="1"/>
</dbReference>
<dbReference type="EMBL" id="CP059734">
    <property type="protein sequence ID" value="WDE08850.1"/>
    <property type="molecule type" value="Genomic_DNA"/>
</dbReference>
<dbReference type="Proteomes" id="UP000032352">
    <property type="component" value="Chromosome pTvir"/>
</dbReference>
<dbReference type="RefSeq" id="WP_084724165.1">
    <property type="nucleotide sequence ID" value="NZ_CP059734.1"/>
</dbReference>
<evidence type="ECO:0000313" key="1">
    <source>
        <dbReference type="EMBL" id="WDE08850.1"/>
    </source>
</evidence>
<gene>
    <name evidence="1" type="ORF">SG34_033705</name>
</gene>
<accession>A0AAF0CDW0</accession>
<sequence>MKKICVITIRIDSKTEEAIRALALADDRSVAWIARTLINEALEARKCQAVQDKQH</sequence>
<reference evidence="1 2" key="2">
    <citation type="journal article" date="2022" name="Mar. Drugs">
        <title>Bioassay-Guided Fractionation Leads to the Detection of Cholic Acid Generated by the Rare Thalassomonas sp.</title>
        <authorList>
            <person name="Pheiffer F."/>
            <person name="Schneider Y.K."/>
            <person name="Hansen E.H."/>
            <person name="Andersen J.H."/>
            <person name="Isaksson J."/>
            <person name="Busche T."/>
            <person name="R C."/>
            <person name="Kalinowski J."/>
            <person name="Zyl L.V."/>
            <person name="Trindade M."/>
        </authorList>
    </citation>
    <scope>NUCLEOTIDE SEQUENCE [LARGE SCALE GENOMIC DNA]</scope>
    <source>
        <strain evidence="1 2">XOM25</strain>
    </source>
</reference>
<organism evidence="1 2">
    <name type="scientific">Thalassomonas viridans</name>
    <dbReference type="NCBI Taxonomy" id="137584"/>
    <lineage>
        <taxon>Bacteria</taxon>
        <taxon>Pseudomonadati</taxon>
        <taxon>Pseudomonadota</taxon>
        <taxon>Gammaproteobacteria</taxon>
        <taxon>Alteromonadales</taxon>
        <taxon>Colwelliaceae</taxon>
        <taxon>Thalassomonas</taxon>
    </lineage>
</organism>
<name>A0AAF0CDW0_9GAMM</name>
<dbReference type="GO" id="GO:0006355">
    <property type="term" value="P:regulation of DNA-templated transcription"/>
    <property type="evidence" value="ECO:0007669"/>
    <property type="project" value="InterPro"/>
</dbReference>
<dbReference type="InterPro" id="IPR010985">
    <property type="entry name" value="Ribbon_hlx_hlx"/>
</dbReference>
<proteinExistence type="predicted"/>
<dbReference type="KEGG" id="tvd:SG34_033705"/>
<protein>
    <submittedName>
        <fullName evidence="1">Ribbon-helix-helix protein, CopG family</fullName>
    </submittedName>
</protein>
<reference evidence="1 2" key="1">
    <citation type="journal article" date="2015" name="Genome Announc.">
        <title>Draft Genome Sequences of Marine Isolates of Thalassomonas viridans and Thalassomonas actiniarum.</title>
        <authorList>
            <person name="Olonade I."/>
            <person name="van Zyl L.J."/>
            <person name="Trindade M."/>
        </authorList>
    </citation>
    <scope>NUCLEOTIDE SEQUENCE [LARGE SCALE GENOMIC DNA]</scope>
    <source>
        <strain evidence="1 2">XOM25</strain>
    </source>
</reference>
<keyword evidence="2" id="KW-1185">Reference proteome</keyword>
<evidence type="ECO:0000313" key="2">
    <source>
        <dbReference type="Proteomes" id="UP000032352"/>
    </source>
</evidence>
<dbReference type="AlphaFoldDB" id="A0AAF0CDW0"/>